<evidence type="ECO:0000256" key="1">
    <source>
        <dbReference type="SAM" id="MobiDB-lite"/>
    </source>
</evidence>
<proteinExistence type="predicted"/>
<sequence>MQKGCSKWSSWSGAGSHSANNFRIIGTPDRKERRCVTNKCTPLIAALISLPLADQGGGLAFCVRDRSIKRKNGKECYEAVTPIPAGTFKRSPIKGATLLFARRGPWGRGADNLSSCPSITRDPGDRS</sequence>
<protein>
    <submittedName>
        <fullName evidence="2">Uncharacterized protein</fullName>
    </submittedName>
</protein>
<dbReference type="EMBL" id="BMAW01065761">
    <property type="protein sequence ID" value="GFT51864.1"/>
    <property type="molecule type" value="Genomic_DNA"/>
</dbReference>
<comment type="caution">
    <text evidence="2">The sequence shown here is derived from an EMBL/GenBank/DDBJ whole genome shotgun (WGS) entry which is preliminary data.</text>
</comment>
<organism evidence="2 3">
    <name type="scientific">Nephila pilipes</name>
    <name type="common">Giant wood spider</name>
    <name type="synonym">Nephila maculata</name>
    <dbReference type="NCBI Taxonomy" id="299642"/>
    <lineage>
        <taxon>Eukaryota</taxon>
        <taxon>Metazoa</taxon>
        <taxon>Ecdysozoa</taxon>
        <taxon>Arthropoda</taxon>
        <taxon>Chelicerata</taxon>
        <taxon>Arachnida</taxon>
        <taxon>Araneae</taxon>
        <taxon>Araneomorphae</taxon>
        <taxon>Entelegynae</taxon>
        <taxon>Araneoidea</taxon>
        <taxon>Nephilidae</taxon>
        <taxon>Nephila</taxon>
    </lineage>
</organism>
<evidence type="ECO:0000313" key="2">
    <source>
        <dbReference type="EMBL" id="GFT51864.1"/>
    </source>
</evidence>
<reference evidence="2" key="1">
    <citation type="submission" date="2020-08" db="EMBL/GenBank/DDBJ databases">
        <title>Multicomponent nature underlies the extraordinary mechanical properties of spider dragline silk.</title>
        <authorList>
            <person name="Kono N."/>
            <person name="Nakamura H."/>
            <person name="Mori M."/>
            <person name="Yoshida Y."/>
            <person name="Ohtoshi R."/>
            <person name="Malay A.D."/>
            <person name="Moran D.A.P."/>
            <person name="Tomita M."/>
            <person name="Numata K."/>
            <person name="Arakawa K."/>
        </authorList>
    </citation>
    <scope>NUCLEOTIDE SEQUENCE</scope>
</reference>
<evidence type="ECO:0000313" key="3">
    <source>
        <dbReference type="Proteomes" id="UP000887013"/>
    </source>
</evidence>
<gene>
    <name evidence="2" type="ORF">NPIL_262871</name>
</gene>
<dbReference type="AlphaFoldDB" id="A0A8X6TVU4"/>
<accession>A0A8X6TVU4</accession>
<dbReference type="OrthoDB" id="10552815at2759"/>
<keyword evidence="3" id="KW-1185">Reference proteome</keyword>
<name>A0A8X6TVU4_NEPPI</name>
<dbReference type="Proteomes" id="UP000887013">
    <property type="component" value="Unassembled WGS sequence"/>
</dbReference>
<feature type="region of interest" description="Disordered" evidence="1">
    <location>
        <begin position="107"/>
        <end position="127"/>
    </location>
</feature>